<dbReference type="EMBL" id="FNVO01000003">
    <property type="protein sequence ID" value="SEG09310.1"/>
    <property type="molecule type" value="Genomic_DNA"/>
</dbReference>
<organism evidence="2 3">
    <name type="scientific">Thermomonospora echinospora</name>
    <dbReference type="NCBI Taxonomy" id="1992"/>
    <lineage>
        <taxon>Bacteria</taxon>
        <taxon>Bacillati</taxon>
        <taxon>Actinomycetota</taxon>
        <taxon>Actinomycetes</taxon>
        <taxon>Streptosporangiales</taxon>
        <taxon>Thermomonosporaceae</taxon>
        <taxon>Thermomonospora</taxon>
    </lineage>
</organism>
<keyword evidence="1" id="KW-0472">Membrane</keyword>
<accession>A0A1H5XD03</accession>
<evidence type="ECO:0000256" key="1">
    <source>
        <dbReference type="SAM" id="Phobius"/>
    </source>
</evidence>
<proteinExistence type="predicted"/>
<gene>
    <name evidence="2" type="ORF">SAMN04489712_103188</name>
</gene>
<reference evidence="3" key="1">
    <citation type="submission" date="2016-10" db="EMBL/GenBank/DDBJ databases">
        <authorList>
            <person name="Varghese N."/>
            <person name="Submissions S."/>
        </authorList>
    </citation>
    <scope>NUCLEOTIDE SEQUENCE [LARGE SCALE GENOMIC DNA]</scope>
    <source>
        <strain evidence="3">DSM 43163</strain>
    </source>
</reference>
<keyword evidence="1" id="KW-1133">Transmembrane helix</keyword>
<protein>
    <submittedName>
        <fullName evidence="2">Uncharacterized protein</fullName>
    </submittedName>
</protein>
<dbReference type="RefSeq" id="WP_103937148.1">
    <property type="nucleotide sequence ID" value="NZ_FNVO01000003.1"/>
</dbReference>
<name>A0A1H5XD03_9ACTN</name>
<dbReference type="OrthoDB" id="3528088at2"/>
<keyword evidence="1" id="KW-0812">Transmembrane</keyword>
<keyword evidence="3" id="KW-1185">Reference proteome</keyword>
<dbReference type="Proteomes" id="UP000236723">
    <property type="component" value="Unassembled WGS sequence"/>
</dbReference>
<evidence type="ECO:0000313" key="3">
    <source>
        <dbReference type="Proteomes" id="UP000236723"/>
    </source>
</evidence>
<dbReference type="AlphaFoldDB" id="A0A1H5XD03"/>
<feature type="transmembrane region" description="Helical" evidence="1">
    <location>
        <begin position="67"/>
        <end position="92"/>
    </location>
</feature>
<sequence length="246" mass="26553">MNAWDDPERREELTWRREREPDRADGLAELIRATIDEDTRDLVFPGAMAERVIHGSRARRPWSRIHATILVGVVLASGMGVVSAAAVVPGLVSHGGEPTMTAPSTGAGPSAAPDPSRLVVVGYVPRGWRRVPLVTMPAGDADVRAWTVRYEPQGVRRQTLTVRVAVGRDGLTEVRRTETARGSVLRPYAVTVGRALTVPPVVVGRGRPAETRVYWEPRAGLLVGVRGVGVSSAEIRKVVSGLRLTA</sequence>
<evidence type="ECO:0000313" key="2">
    <source>
        <dbReference type="EMBL" id="SEG09310.1"/>
    </source>
</evidence>